<dbReference type="EMBL" id="JACGWV010000001">
    <property type="protein sequence ID" value="MBA8807334.1"/>
    <property type="molecule type" value="Genomic_DNA"/>
</dbReference>
<feature type="transmembrane region" description="Helical" evidence="1">
    <location>
        <begin position="68"/>
        <end position="90"/>
    </location>
</feature>
<dbReference type="AlphaFoldDB" id="A0A7W3J706"/>
<protein>
    <recommendedName>
        <fullName evidence="4">DUF4203 domain-containing protein</fullName>
    </recommendedName>
</protein>
<evidence type="ECO:0000313" key="2">
    <source>
        <dbReference type="EMBL" id="MBA8807334.1"/>
    </source>
</evidence>
<dbReference type="Proteomes" id="UP000540568">
    <property type="component" value="Unassembled WGS sequence"/>
</dbReference>
<keyword evidence="3" id="KW-1185">Reference proteome</keyword>
<keyword evidence="1" id="KW-1133">Transmembrane helix</keyword>
<proteinExistence type="predicted"/>
<accession>A0A7W3J706</accession>
<feature type="transmembrane region" description="Helical" evidence="1">
    <location>
        <begin position="154"/>
        <end position="172"/>
    </location>
</feature>
<evidence type="ECO:0000256" key="1">
    <source>
        <dbReference type="SAM" id="Phobius"/>
    </source>
</evidence>
<keyword evidence="1" id="KW-0472">Membrane</keyword>
<name>A0A7W3J706_9MICO</name>
<evidence type="ECO:0000313" key="3">
    <source>
        <dbReference type="Proteomes" id="UP000540568"/>
    </source>
</evidence>
<feature type="transmembrane region" description="Helical" evidence="1">
    <location>
        <begin position="121"/>
        <end position="142"/>
    </location>
</feature>
<feature type="transmembrane region" description="Helical" evidence="1">
    <location>
        <begin position="37"/>
        <end position="61"/>
    </location>
</feature>
<organism evidence="2 3">
    <name type="scientific">Promicromonospora sukumoe</name>
    <dbReference type="NCBI Taxonomy" id="88382"/>
    <lineage>
        <taxon>Bacteria</taxon>
        <taxon>Bacillati</taxon>
        <taxon>Actinomycetota</taxon>
        <taxon>Actinomycetes</taxon>
        <taxon>Micrococcales</taxon>
        <taxon>Promicromonosporaceae</taxon>
        <taxon>Promicromonospora</taxon>
    </lineage>
</organism>
<keyword evidence="1" id="KW-0812">Transmembrane</keyword>
<feature type="transmembrane region" description="Helical" evidence="1">
    <location>
        <begin position="96"/>
        <end position="114"/>
    </location>
</feature>
<dbReference type="RefSeq" id="WP_182614929.1">
    <property type="nucleotide sequence ID" value="NZ_BAAATF010000007.1"/>
</dbReference>
<comment type="caution">
    <text evidence="2">The sequence shown here is derived from an EMBL/GenBank/DDBJ whole genome shotgun (WGS) entry which is preliminary data.</text>
</comment>
<evidence type="ECO:0008006" key="4">
    <source>
        <dbReference type="Google" id="ProtNLM"/>
    </source>
</evidence>
<reference evidence="2 3" key="1">
    <citation type="submission" date="2020-07" db="EMBL/GenBank/DDBJ databases">
        <title>Sequencing the genomes of 1000 actinobacteria strains.</title>
        <authorList>
            <person name="Klenk H.-P."/>
        </authorList>
    </citation>
    <scope>NUCLEOTIDE SEQUENCE [LARGE SCALE GENOMIC DNA]</scope>
    <source>
        <strain evidence="2 3">DSM 44121</strain>
    </source>
</reference>
<sequence>MSALAVTLVGLLLLLAGSLSVRLAVLAAGFGVSWMLAVALGTDTGTAVLIGVAGAVLAFLLTLVASRLLFFVCGLCVGAVVGARLFVLVQGGTADVLLALIVIPAVALLCAFLARRLERRFLVWGTAVGGAALVISGVGRLWTDADDLWHPESGGAVVVALVLWLVLSVIGSQVQKRFTAARFTENG</sequence>
<gene>
    <name evidence="2" type="ORF">FHX71_001276</name>
</gene>